<dbReference type="InterPro" id="IPR036291">
    <property type="entry name" value="NAD(P)-bd_dom_sf"/>
</dbReference>
<dbReference type="Proteomes" id="UP000036923">
    <property type="component" value="Unassembled WGS sequence"/>
</dbReference>
<reference evidence="2" key="1">
    <citation type="submission" date="2015-07" db="EMBL/GenBank/DDBJ databases">
        <title>Near-Complete Genome Sequence of the Cellulolytic Bacterium Bacteroides (Pseudobacteroides) cellulosolvens ATCC 35603.</title>
        <authorList>
            <person name="Dassa B."/>
            <person name="Utturkar S.M."/>
            <person name="Klingeman D.M."/>
            <person name="Hurt R.A."/>
            <person name="Keller M."/>
            <person name="Xu J."/>
            <person name="Reddy Y.H.K."/>
            <person name="Borovok I."/>
            <person name="Grinberg I.R."/>
            <person name="Lamed R."/>
            <person name="Zhivin O."/>
            <person name="Bayer E.A."/>
            <person name="Brown S.D."/>
        </authorList>
    </citation>
    <scope>NUCLEOTIDE SEQUENCE [LARGE SCALE GENOMIC DNA]</scope>
    <source>
        <strain evidence="2">DSM 2933</strain>
    </source>
</reference>
<keyword evidence="2" id="KW-1185">Reference proteome</keyword>
<organism evidence="1 2">
    <name type="scientific">Pseudobacteroides cellulosolvens ATCC 35603 = DSM 2933</name>
    <dbReference type="NCBI Taxonomy" id="398512"/>
    <lineage>
        <taxon>Bacteria</taxon>
        <taxon>Bacillati</taxon>
        <taxon>Bacillota</taxon>
        <taxon>Clostridia</taxon>
        <taxon>Eubacteriales</taxon>
        <taxon>Oscillospiraceae</taxon>
        <taxon>Pseudobacteroides</taxon>
    </lineage>
</organism>
<dbReference type="InterPro" id="IPR003462">
    <property type="entry name" value="ODC_Mu_crystall"/>
</dbReference>
<dbReference type="STRING" id="398512.Bccel_1689"/>
<dbReference type="eggNOG" id="COG2423">
    <property type="taxonomic scope" value="Bacteria"/>
</dbReference>
<dbReference type="InterPro" id="IPR023401">
    <property type="entry name" value="ODC_N"/>
</dbReference>
<dbReference type="GO" id="GO:0005737">
    <property type="term" value="C:cytoplasm"/>
    <property type="evidence" value="ECO:0007669"/>
    <property type="project" value="TreeGrafter"/>
</dbReference>
<dbReference type="PANTHER" id="PTHR13812">
    <property type="entry name" value="KETIMINE REDUCTASE MU-CRYSTALLIN"/>
    <property type="match status" value="1"/>
</dbReference>
<dbReference type="PIRSF" id="PIRSF001439">
    <property type="entry name" value="CryM"/>
    <property type="match status" value="1"/>
</dbReference>
<accession>A0A0L6JLZ4</accession>
<dbReference type="PANTHER" id="PTHR13812:SF19">
    <property type="entry name" value="KETIMINE REDUCTASE MU-CRYSTALLIN"/>
    <property type="match status" value="1"/>
</dbReference>
<proteinExistence type="predicted"/>
<dbReference type="AlphaFoldDB" id="A0A0L6JLZ4"/>
<name>A0A0L6JLZ4_9FIRM</name>
<dbReference type="Gene3D" id="3.30.1780.10">
    <property type="entry name" value="ornithine cyclodeaminase, domain 1"/>
    <property type="match status" value="1"/>
</dbReference>
<gene>
    <name evidence="1" type="ORF">Bccel_1689</name>
</gene>
<protein>
    <submittedName>
        <fullName evidence="1">Ornithine cyclodeaminase/mu-crystallin</fullName>
    </submittedName>
</protein>
<dbReference type="EMBL" id="LGTC01000001">
    <property type="protein sequence ID" value="KNY26427.1"/>
    <property type="molecule type" value="Genomic_DNA"/>
</dbReference>
<dbReference type="Gene3D" id="3.40.50.720">
    <property type="entry name" value="NAD(P)-binding Rossmann-like Domain"/>
    <property type="match status" value="1"/>
</dbReference>
<sequence length="323" mass="36991">MIYLNTGDIQKIGIDWNETINVIEKAVRCLEKRDFSQPVKPYLRYRDLKNRIIAMPAFIGGEFNVSGIKWIASFPDNINKSIPRAHSVVILNNADTGKPEGIVNTALLSIIRTASVSGLVLKYFDIARTLKNFSLGIIGWGPVGMHHFKMCTSLFGDRISTIYLYDIRPIEKDHPILAPYKEKVVFSCDWKEVYEQSDVFITCTVSKETYIEHKPKQGSLQMNISLRDYKPDIYEYVKESIIVDDWDEVCRENTDIEVMSREKGLKEEDTRSIIDIVCNECMKDYDKSCPIMFNPMGMAVFDISIGSYYMNKALNSNIGVELE</sequence>
<dbReference type="SUPFAM" id="SSF51735">
    <property type="entry name" value="NAD(P)-binding Rossmann-fold domains"/>
    <property type="match status" value="1"/>
</dbReference>
<dbReference type="RefSeq" id="WP_036941356.1">
    <property type="nucleotide sequence ID" value="NZ_JQKC01000015.1"/>
</dbReference>
<dbReference type="OrthoDB" id="9792005at2"/>
<evidence type="ECO:0000313" key="2">
    <source>
        <dbReference type="Proteomes" id="UP000036923"/>
    </source>
</evidence>
<comment type="caution">
    <text evidence="1">The sequence shown here is derived from an EMBL/GenBank/DDBJ whole genome shotgun (WGS) entry which is preliminary data.</text>
</comment>
<dbReference type="Pfam" id="PF02423">
    <property type="entry name" value="OCD_Mu_crystall"/>
    <property type="match status" value="1"/>
</dbReference>
<dbReference type="PATRIC" id="fig|398512.5.peg.1759"/>
<evidence type="ECO:0000313" key="1">
    <source>
        <dbReference type="EMBL" id="KNY26427.1"/>
    </source>
</evidence>